<dbReference type="GO" id="GO:0006261">
    <property type="term" value="P:DNA-templated DNA replication"/>
    <property type="evidence" value="ECO:0007669"/>
    <property type="project" value="TreeGrafter"/>
</dbReference>
<accession>A0A1G2HEG9</accession>
<gene>
    <name evidence="1" type="ORF">A2919_02390</name>
</gene>
<dbReference type="Gene3D" id="3.40.50.300">
    <property type="entry name" value="P-loop containing nucleotide triphosphate hydrolases"/>
    <property type="match status" value="1"/>
</dbReference>
<evidence type="ECO:0008006" key="3">
    <source>
        <dbReference type="Google" id="ProtNLM"/>
    </source>
</evidence>
<dbReference type="EMBL" id="MHOH01000011">
    <property type="protein sequence ID" value="OGZ60873.1"/>
    <property type="molecule type" value="Genomic_DNA"/>
</dbReference>
<dbReference type="Pfam" id="PF13177">
    <property type="entry name" value="DNA_pol3_delta2"/>
    <property type="match status" value="1"/>
</dbReference>
<reference evidence="1 2" key="1">
    <citation type="journal article" date="2016" name="Nat. Commun.">
        <title>Thousands of microbial genomes shed light on interconnected biogeochemical processes in an aquifer system.</title>
        <authorList>
            <person name="Anantharaman K."/>
            <person name="Brown C.T."/>
            <person name="Hug L.A."/>
            <person name="Sharon I."/>
            <person name="Castelle C.J."/>
            <person name="Probst A.J."/>
            <person name="Thomas B.C."/>
            <person name="Singh A."/>
            <person name="Wilkins M.J."/>
            <person name="Karaoz U."/>
            <person name="Brodie E.L."/>
            <person name="Williams K.H."/>
            <person name="Hubbard S.S."/>
            <person name="Banfield J.F."/>
        </authorList>
    </citation>
    <scope>NUCLEOTIDE SEQUENCE [LARGE SCALE GENOMIC DNA]</scope>
</reference>
<proteinExistence type="predicted"/>
<evidence type="ECO:0000313" key="2">
    <source>
        <dbReference type="Proteomes" id="UP000178835"/>
    </source>
</evidence>
<dbReference type="InterPro" id="IPR050238">
    <property type="entry name" value="DNA_Rep/Repair_Clamp_Loader"/>
</dbReference>
<dbReference type="AlphaFoldDB" id="A0A1G2HEG9"/>
<dbReference type="Proteomes" id="UP000178835">
    <property type="component" value="Unassembled WGS sequence"/>
</dbReference>
<organism evidence="1 2">
    <name type="scientific">Candidatus Spechtbacteria bacterium RIFCSPLOWO2_01_FULL_43_12</name>
    <dbReference type="NCBI Taxonomy" id="1802162"/>
    <lineage>
        <taxon>Bacteria</taxon>
        <taxon>Candidatus Spechtiibacteriota</taxon>
    </lineage>
</organism>
<protein>
    <recommendedName>
        <fullName evidence="3">DNA polymerase III subunit delta</fullName>
    </recommendedName>
</protein>
<comment type="caution">
    <text evidence="1">The sequence shown here is derived from an EMBL/GenBank/DDBJ whole genome shotgun (WGS) entry which is preliminary data.</text>
</comment>
<dbReference type="PANTHER" id="PTHR11669:SF8">
    <property type="entry name" value="DNA POLYMERASE III SUBUNIT DELTA"/>
    <property type="match status" value="1"/>
</dbReference>
<dbReference type="SUPFAM" id="SSF52540">
    <property type="entry name" value="P-loop containing nucleoside triphosphate hydrolases"/>
    <property type="match status" value="1"/>
</dbReference>
<dbReference type="InterPro" id="IPR027417">
    <property type="entry name" value="P-loop_NTPase"/>
</dbReference>
<dbReference type="PANTHER" id="PTHR11669">
    <property type="entry name" value="REPLICATION FACTOR C / DNA POLYMERASE III GAMMA-TAU SUBUNIT"/>
    <property type="match status" value="1"/>
</dbReference>
<name>A0A1G2HEG9_9BACT</name>
<sequence>MQVFHKKQWEMFNKMRDAGELAHAYLLSGPAGVGKLDFAINCAKLLQNIGSQEDYKNHPDIIEFSEPLGISSVRDIKKRVSLSPFSGKYKIIIINYADRMRNESANALLKTIEEPRGDTVFFLIADNAKLLPPTIISRVFEIKFHFVADDLMEKELDTKEILTLKPHWEGRPRLAAKLLEDKNFREKVERYRKDCALFLKGPIKERFTIGDMYAKMDGGTPEALGIWIEYIRVQKDFEGKDNLLLHLVRAYSLILSTNINVKYALNSVAVNNFEY</sequence>
<evidence type="ECO:0000313" key="1">
    <source>
        <dbReference type="EMBL" id="OGZ60873.1"/>
    </source>
</evidence>